<evidence type="ECO:0000313" key="2">
    <source>
        <dbReference type="EMBL" id="GAW09744.1"/>
    </source>
</evidence>
<name>A0A1Q3ERK4_LENED</name>
<protein>
    <submittedName>
        <fullName evidence="2">Uncharacterized protein</fullName>
    </submittedName>
</protein>
<reference evidence="2 3" key="1">
    <citation type="submission" date="2016-08" db="EMBL/GenBank/DDBJ databases">
        <authorList>
            <consortium name="Lentinula edodes genome sequencing consortium"/>
            <person name="Sakamoto Y."/>
            <person name="Nakade K."/>
            <person name="Sato S."/>
            <person name="Yoshida Y."/>
            <person name="Miyazaki K."/>
            <person name="Natsume S."/>
            <person name="Konno N."/>
        </authorList>
    </citation>
    <scope>NUCLEOTIDE SEQUENCE [LARGE SCALE GENOMIC DNA]</scope>
    <source>
        <strain evidence="2 3">NBRC 111202</strain>
    </source>
</reference>
<evidence type="ECO:0000256" key="1">
    <source>
        <dbReference type="SAM" id="MobiDB-lite"/>
    </source>
</evidence>
<dbReference type="Proteomes" id="UP000188533">
    <property type="component" value="Unassembled WGS sequence"/>
</dbReference>
<dbReference type="EMBL" id="BDGU01001246">
    <property type="protein sequence ID" value="GAW09744.1"/>
    <property type="molecule type" value="Genomic_DNA"/>
</dbReference>
<proteinExistence type="predicted"/>
<reference evidence="2 3" key="2">
    <citation type="submission" date="2017-02" db="EMBL/GenBank/DDBJ databases">
        <title>A genome survey and senescence transcriptome analysis in Lentinula edodes.</title>
        <authorList>
            <person name="Sakamoto Y."/>
            <person name="Nakade K."/>
            <person name="Sato S."/>
            <person name="Yoshida Y."/>
            <person name="Miyazaki K."/>
            <person name="Natsume S."/>
            <person name="Konno N."/>
        </authorList>
    </citation>
    <scope>NUCLEOTIDE SEQUENCE [LARGE SCALE GENOMIC DNA]</scope>
    <source>
        <strain evidence="2 3">NBRC 111202</strain>
    </source>
</reference>
<evidence type="ECO:0000313" key="3">
    <source>
        <dbReference type="Proteomes" id="UP000188533"/>
    </source>
</evidence>
<feature type="compositionally biased region" description="Low complexity" evidence="1">
    <location>
        <begin position="35"/>
        <end position="54"/>
    </location>
</feature>
<comment type="caution">
    <text evidence="2">The sequence shown here is derived from an EMBL/GenBank/DDBJ whole genome shotgun (WGS) entry which is preliminary data.</text>
</comment>
<feature type="region of interest" description="Disordered" evidence="1">
    <location>
        <begin position="24"/>
        <end position="70"/>
    </location>
</feature>
<dbReference type="AlphaFoldDB" id="A0A1Q3ERK4"/>
<organism evidence="2 3">
    <name type="scientific">Lentinula edodes</name>
    <name type="common">Shiitake mushroom</name>
    <name type="synonym">Lentinus edodes</name>
    <dbReference type="NCBI Taxonomy" id="5353"/>
    <lineage>
        <taxon>Eukaryota</taxon>
        <taxon>Fungi</taxon>
        <taxon>Dikarya</taxon>
        <taxon>Basidiomycota</taxon>
        <taxon>Agaricomycotina</taxon>
        <taxon>Agaricomycetes</taxon>
        <taxon>Agaricomycetidae</taxon>
        <taxon>Agaricales</taxon>
        <taxon>Marasmiineae</taxon>
        <taxon>Omphalotaceae</taxon>
        <taxon>Lentinula</taxon>
    </lineage>
</organism>
<keyword evidence="3" id="KW-1185">Reference proteome</keyword>
<accession>A0A1Q3ERK4</accession>
<gene>
    <name evidence="2" type="ORF">LENED_011929</name>
</gene>
<sequence>MQYTLLTDFLLILIADFRSRSLLFHLGSHPPPPSGTSSSSKAALSKPSARARALPNQTKEQDHKKAKPPS</sequence>